<dbReference type="KEGG" id="cpi:Cpin_1268"/>
<name>A0A979G115_CHIPD</name>
<reference evidence="2" key="1">
    <citation type="submission" date="2009-08" db="EMBL/GenBank/DDBJ databases">
        <title>The complete genome of Chitinophaga pinensis DSM 2588.</title>
        <authorList>
            <consortium name="US DOE Joint Genome Institute (JGI-PGF)"/>
            <person name="Lucas S."/>
            <person name="Copeland A."/>
            <person name="Lapidus A."/>
            <person name="Glavina del Rio T."/>
            <person name="Dalin E."/>
            <person name="Tice H."/>
            <person name="Bruce D."/>
            <person name="Goodwin L."/>
            <person name="Pitluck S."/>
            <person name="Kyrpides N."/>
            <person name="Mavromatis K."/>
            <person name="Ivanova N."/>
            <person name="Mikhailova N."/>
            <person name="Sims D."/>
            <person name="Meinche L."/>
            <person name="Brettin T."/>
            <person name="Detter J.C."/>
            <person name="Han C."/>
            <person name="Larimer F."/>
            <person name="Land M."/>
            <person name="Hauser L."/>
            <person name="Markowitz V."/>
            <person name="Cheng J.-F."/>
            <person name="Hugenholtz P."/>
            <person name="Woyke T."/>
            <person name="Wu D."/>
            <person name="Spring S."/>
            <person name="Klenk H.-P."/>
            <person name="Eisen J.A."/>
        </authorList>
    </citation>
    <scope>NUCLEOTIDE SEQUENCE [LARGE SCALE GENOMIC DNA]</scope>
    <source>
        <strain evidence="2">ATCC 43595 / DSM 2588 / LMG 13176 / NBRC 15968 / NCIMB 11800 / UQM 2034</strain>
    </source>
</reference>
<dbReference type="EMBL" id="CP001699">
    <property type="protein sequence ID" value="ACU58766.1"/>
    <property type="molecule type" value="Genomic_DNA"/>
</dbReference>
<evidence type="ECO:0000313" key="2">
    <source>
        <dbReference type="Proteomes" id="UP000002215"/>
    </source>
</evidence>
<dbReference type="AlphaFoldDB" id="A0A979G115"/>
<sequence>MKMGKNSSKANETKKKLTIEELKAAAQSVKAEDALAKIVGGTLASCHTTLETASAL</sequence>
<organism evidence="1 2">
    <name type="scientific">Chitinophaga pinensis (strain ATCC 43595 / DSM 2588 / LMG 13176 / NBRC 15968 / NCIMB 11800 / UQM 2034)</name>
    <dbReference type="NCBI Taxonomy" id="485918"/>
    <lineage>
        <taxon>Bacteria</taxon>
        <taxon>Pseudomonadati</taxon>
        <taxon>Bacteroidota</taxon>
        <taxon>Chitinophagia</taxon>
        <taxon>Chitinophagales</taxon>
        <taxon>Chitinophagaceae</taxon>
        <taxon>Chitinophaga</taxon>
    </lineage>
</organism>
<gene>
    <name evidence="1" type="ordered locus">Cpin_1268</name>
</gene>
<proteinExistence type="predicted"/>
<dbReference type="Proteomes" id="UP000002215">
    <property type="component" value="Chromosome"/>
</dbReference>
<dbReference type="RefSeq" id="WP_012788942.1">
    <property type="nucleotide sequence ID" value="NC_013132.1"/>
</dbReference>
<evidence type="ECO:0000313" key="1">
    <source>
        <dbReference type="EMBL" id="ACU58766.1"/>
    </source>
</evidence>
<protein>
    <submittedName>
        <fullName evidence="1">Uncharacterized protein</fullName>
    </submittedName>
</protein>
<reference evidence="1 2" key="2">
    <citation type="journal article" date="2010" name="Stand. Genomic Sci.">
        <title>Complete genome sequence of Chitinophaga pinensis type strain (UQM 2034).</title>
        <authorList>
            <person name="Glavina Del Rio T."/>
            <person name="Abt B."/>
            <person name="Spring S."/>
            <person name="Lapidus A."/>
            <person name="Nolan M."/>
            <person name="Tice H."/>
            <person name="Copeland A."/>
            <person name="Cheng J.F."/>
            <person name="Chen F."/>
            <person name="Bruce D."/>
            <person name="Goodwin L."/>
            <person name="Pitluck S."/>
            <person name="Ivanova N."/>
            <person name="Mavromatis K."/>
            <person name="Mikhailova N."/>
            <person name="Pati A."/>
            <person name="Chen A."/>
            <person name="Palaniappan K."/>
            <person name="Land M."/>
            <person name="Hauser L."/>
            <person name="Chang Y.J."/>
            <person name="Jeffries C.D."/>
            <person name="Chain P."/>
            <person name="Saunders E."/>
            <person name="Detter J.C."/>
            <person name="Brettin T."/>
            <person name="Rohde M."/>
            <person name="Goker M."/>
            <person name="Bristow J."/>
            <person name="Eisen J.A."/>
            <person name="Markowitz V."/>
            <person name="Hugenholtz P."/>
            <person name="Kyrpides N.C."/>
            <person name="Klenk H.P."/>
            <person name="Lucas S."/>
        </authorList>
    </citation>
    <scope>NUCLEOTIDE SEQUENCE [LARGE SCALE GENOMIC DNA]</scope>
    <source>
        <strain evidence="2">ATCC 43595 / DSM 2588 / LMG 13176 / NBRC 15968 / NCIMB 11800 / UQM 2034</strain>
    </source>
</reference>
<accession>A0A979G115</accession>